<keyword evidence="1" id="KW-0472">Membrane</keyword>
<evidence type="ECO:0000313" key="3">
    <source>
        <dbReference type="Proteomes" id="UP000294530"/>
    </source>
</evidence>
<keyword evidence="3" id="KW-1185">Reference proteome</keyword>
<proteinExistence type="predicted"/>
<gene>
    <name evidence="2" type="ORF">CCR75_001861</name>
</gene>
<dbReference type="RefSeq" id="XP_067820089.1">
    <property type="nucleotide sequence ID" value="XM_067959962.1"/>
</dbReference>
<dbReference type="EMBL" id="SHOA02000069">
    <property type="protein sequence ID" value="TDH70590.1"/>
    <property type="molecule type" value="Genomic_DNA"/>
</dbReference>
<dbReference type="AlphaFoldDB" id="A0A976IGH4"/>
<dbReference type="Proteomes" id="UP000294530">
    <property type="component" value="Unassembled WGS sequence"/>
</dbReference>
<evidence type="ECO:0000313" key="2">
    <source>
        <dbReference type="EMBL" id="TDH70590.1"/>
    </source>
</evidence>
<dbReference type="KEGG" id="blac:94345633"/>
<sequence>MDTNWGALVASYLDGQNVANFEEYVVDGCSRALGCKRSVIMKATCSQKSMWNLRSRAFRHAWNTFMRNRCRSFLANLLELLPAAVKGETMELLKGLGLSTNSRQRPSFENIYARSGYIQQKINCCINLPNLLFTEELSELRSEIFRGGAGYDVIGLVFMREFIHATDVNFCATVYDCEPGWKCSIGAVGQTLSQLGQSNVSLNFYLGDITLDLQAVENKYVRRSLNATKLYIFYFVCVEIFCLLYYNGYIFLRSAVTHRLWPAIFGVANTIAPGKFRVWTPFENSCHYARVLQKLPDRSELASEYPYYT</sequence>
<name>A0A976IGH4_BRELC</name>
<keyword evidence="1" id="KW-1133">Transmembrane helix</keyword>
<keyword evidence="1" id="KW-0812">Transmembrane</keyword>
<comment type="caution">
    <text evidence="2">The sequence shown here is derived from an EMBL/GenBank/DDBJ whole genome shotgun (WGS) entry which is preliminary data.</text>
</comment>
<accession>A0A976IGH4</accession>
<dbReference type="OrthoDB" id="100006at2759"/>
<feature type="transmembrane region" description="Helical" evidence="1">
    <location>
        <begin position="231"/>
        <end position="252"/>
    </location>
</feature>
<dbReference type="GeneID" id="94345633"/>
<evidence type="ECO:0000256" key="1">
    <source>
        <dbReference type="SAM" id="Phobius"/>
    </source>
</evidence>
<organism evidence="2 3">
    <name type="scientific">Bremia lactucae</name>
    <name type="common">Lettuce downy mildew</name>
    <dbReference type="NCBI Taxonomy" id="4779"/>
    <lineage>
        <taxon>Eukaryota</taxon>
        <taxon>Sar</taxon>
        <taxon>Stramenopiles</taxon>
        <taxon>Oomycota</taxon>
        <taxon>Peronosporomycetes</taxon>
        <taxon>Peronosporales</taxon>
        <taxon>Peronosporaceae</taxon>
        <taxon>Bremia</taxon>
    </lineage>
</organism>
<reference evidence="2 3" key="1">
    <citation type="journal article" date="2021" name="Genome Biol.">
        <title>AFLAP: assembly-free linkage analysis pipeline using k-mers from genome sequencing data.</title>
        <authorList>
            <person name="Fletcher K."/>
            <person name="Zhang L."/>
            <person name="Gil J."/>
            <person name="Han R."/>
            <person name="Cavanaugh K."/>
            <person name="Michelmore R."/>
        </authorList>
    </citation>
    <scope>NUCLEOTIDE SEQUENCE [LARGE SCALE GENOMIC DNA]</scope>
    <source>
        <strain evidence="2 3">SF5</strain>
    </source>
</reference>
<protein>
    <submittedName>
        <fullName evidence="2">Uncharacterized protein</fullName>
    </submittedName>
</protein>